<reference evidence="2 3" key="1">
    <citation type="submission" date="2021-03" db="EMBL/GenBank/DDBJ databases">
        <title>Whole genome shotgun sequence of Actinoplanes toevensis NBRC 105298.</title>
        <authorList>
            <person name="Komaki H."/>
            <person name="Tamura T."/>
        </authorList>
    </citation>
    <scope>NUCLEOTIDE SEQUENCE [LARGE SCALE GENOMIC DNA]</scope>
    <source>
        <strain evidence="2 3">NBRC 105298</strain>
    </source>
</reference>
<dbReference type="InterPro" id="IPR016181">
    <property type="entry name" value="Acyl_CoA_acyltransferase"/>
</dbReference>
<protein>
    <recommendedName>
        <fullName evidence="1">N-acetyltransferase domain-containing protein</fullName>
    </recommendedName>
</protein>
<dbReference type="EMBL" id="BOQN01000194">
    <property type="protein sequence ID" value="GIM98178.1"/>
    <property type="molecule type" value="Genomic_DNA"/>
</dbReference>
<evidence type="ECO:0000259" key="1">
    <source>
        <dbReference type="PROSITE" id="PS51186"/>
    </source>
</evidence>
<dbReference type="Gene3D" id="3.40.630.30">
    <property type="match status" value="1"/>
</dbReference>
<gene>
    <name evidence="2" type="ORF">Ato02nite_099710</name>
</gene>
<evidence type="ECO:0000313" key="3">
    <source>
        <dbReference type="Proteomes" id="UP000677082"/>
    </source>
</evidence>
<dbReference type="CDD" id="cd04301">
    <property type="entry name" value="NAT_SF"/>
    <property type="match status" value="1"/>
</dbReference>
<proteinExistence type="predicted"/>
<accession>A0A919WDJ7</accession>
<feature type="domain" description="N-acetyltransferase" evidence="1">
    <location>
        <begin position="121"/>
        <end position="257"/>
    </location>
</feature>
<dbReference type="GO" id="GO:0016747">
    <property type="term" value="F:acyltransferase activity, transferring groups other than amino-acyl groups"/>
    <property type="evidence" value="ECO:0007669"/>
    <property type="project" value="InterPro"/>
</dbReference>
<keyword evidence="3" id="KW-1185">Reference proteome</keyword>
<organism evidence="2 3">
    <name type="scientific">Paractinoplanes toevensis</name>
    <dbReference type="NCBI Taxonomy" id="571911"/>
    <lineage>
        <taxon>Bacteria</taxon>
        <taxon>Bacillati</taxon>
        <taxon>Actinomycetota</taxon>
        <taxon>Actinomycetes</taxon>
        <taxon>Micromonosporales</taxon>
        <taxon>Micromonosporaceae</taxon>
        <taxon>Paractinoplanes</taxon>
    </lineage>
</organism>
<dbReference type="PROSITE" id="PS51186">
    <property type="entry name" value="GNAT"/>
    <property type="match status" value="1"/>
</dbReference>
<dbReference type="RefSeq" id="WP_213013796.1">
    <property type="nucleotide sequence ID" value="NZ_BOQN01000194.1"/>
</dbReference>
<evidence type="ECO:0000313" key="2">
    <source>
        <dbReference type="EMBL" id="GIM98178.1"/>
    </source>
</evidence>
<name>A0A919WDJ7_9ACTN</name>
<dbReference type="InterPro" id="IPR000182">
    <property type="entry name" value="GNAT_dom"/>
</dbReference>
<dbReference type="AlphaFoldDB" id="A0A919WDJ7"/>
<sequence length="257" mass="27991">MNVFPRAPQLVSDHIHAAITRRPHERTGPFLAAFDPNTPDIWRNYAVPDDDAKPSRHDITNLIATFHHHDRIPRLEYVPTAAPEVEAALTEAGFTVEGRPPIMVSTPDVELTPREPTGITVEFATDDPQLLEAATVQHDAYRRPDPAGPREVARLNATVARGGLVAIARDTTSGTVVGTGLIDRTGPHKAVGELAAVAVLTHFRRRGIASAISVGLAKAAHRQGMRLVWLEAAPTEEQIYTRAGFITAGQKLWISLR</sequence>
<dbReference type="SUPFAM" id="SSF55729">
    <property type="entry name" value="Acyl-CoA N-acyltransferases (Nat)"/>
    <property type="match status" value="1"/>
</dbReference>
<comment type="caution">
    <text evidence="2">The sequence shown here is derived from an EMBL/GenBank/DDBJ whole genome shotgun (WGS) entry which is preliminary data.</text>
</comment>
<dbReference type="Proteomes" id="UP000677082">
    <property type="component" value="Unassembled WGS sequence"/>
</dbReference>
<dbReference type="Pfam" id="PF13508">
    <property type="entry name" value="Acetyltransf_7"/>
    <property type="match status" value="1"/>
</dbReference>